<reference evidence="9" key="1">
    <citation type="journal article" date="2016" name="Nat. Commun.">
        <title>Genome analysis of three Pneumocystis species reveals adaptation mechanisms to life exclusively in mammalian hosts.</title>
        <authorList>
            <person name="Ma L."/>
            <person name="Chen Z."/>
            <person name="Huang D.W."/>
            <person name="Kutty G."/>
            <person name="Ishihara M."/>
            <person name="Wang H."/>
            <person name="Abouelleil A."/>
            <person name="Bishop L."/>
            <person name="Davey E."/>
            <person name="Deng R."/>
            <person name="Deng X."/>
            <person name="Fan L."/>
            <person name="Fantoni G."/>
            <person name="Fitzgerald M."/>
            <person name="Gogineni E."/>
            <person name="Goldberg J.M."/>
            <person name="Handley G."/>
            <person name="Hu X."/>
            <person name="Huber C."/>
            <person name="Jiao X."/>
            <person name="Jones K."/>
            <person name="Levin J.Z."/>
            <person name="Liu Y."/>
            <person name="Macdonald P."/>
            <person name="Melnikov A."/>
            <person name="Raley C."/>
            <person name="Sassi M."/>
            <person name="Sherman B.T."/>
            <person name="Song X."/>
            <person name="Sykes S."/>
            <person name="Tran B."/>
            <person name="Walsh L."/>
            <person name="Xia Y."/>
            <person name="Yang J."/>
            <person name="Young S."/>
            <person name="Zeng Q."/>
            <person name="Zheng X."/>
            <person name="Stephens R."/>
            <person name="Nusbaum C."/>
            <person name="Birren B.W."/>
            <person name="Azadi P."/>
            <person name="Lempicki R.A."/>
            <person name="Cuomo C.A."/>
            <person name="Kovacs J.A."/>
        </authorList>
    </citation>
    <scope>NUCLEOTIDE SEQUENCE [LARGE SCALE GENOMIC DNA]</scope>
    <source>
        <strain evidence="9">B80</strain>
    </source>
</reference>
<dbReference type="CDD" id="cd08366">
    <property type="entry name" value="APC10"/>
    <property type="match status" value="1"/>
</dbReference>
<gene>
    <name evidence="8" type="ORF">T552_02380</name>
</gene>
<accession>A0A0W4ZGB9</accession>
<dbReference type="PROSITE" id="PS51284">
    <property type="entry name" value="DOC"/>
    <property type="match status" value="1"/>
</dbReference>
<dbReference type="SUPFAM" id="SSF49785">
    <property type="entry name" value="Galactose-binding domain-like"/>
    <property type="match status" value="1"/>
</dbReference>
<dbReference type="InterPro" id="IPR004939">
    <property type="entry name" value="APC_su10/DOC_dom"/>
</dbReference>
<evidence type="ECO:0000256" key="1">
    <source>
        <dbReference type="ARBA" id="ARBA00006762"/>
    </source>
</evidence>
<dbReference type="GeneID" id="28937128"/>
<keyword evidence="5 6" id="KW-0131">Cell cycle</keyword>
<dbReference type="Gene3D" id="2.60.120.260">
    <property type="entry name" value="Galactose-binding domain-like"/>
    <property type="match status" value="1"/>
</dbReference>
<dbReference type="PANTHER" id="PTHR12936">
    <property type="entry name" value="ANAPHASE-PROMOTING COMPLEX 10"/>
    <property type="match status" value="1"/>
</dbReference>
<dbReference type="GO" id="GO:0031145">
    <property type="term" value="P:anaphase-promoting complex-dependent catabolic process"/>
    <property type="evidence" value="ECO:0007669"/>
    <property type="project" value="EnsemblFungi"/>
</dbReference>
<comment type="function">
    <text evidence="6">Component of the anaphase promoting complex/cyclosome (APC/C), a cell cycle-regulated E3 ubiquitin-protein ligase complex that controls progression through mitosis and the G1 phase of the cell cycle.</text>
</comment>
<name>A0A0W4ZGB9_PNEC8</name>
<dbReference type="PANTHER" id="PTHR12936:SF0">
    <property type="entry name" value="ANAPHASE-PROMOTING COMPLEX SUBUNIT 10"/>
    <property type="match status" value="1"/>
</dbReference>
<evidence type="ECO:0000313" key="9">
    <source>
        <dbReference type="Proteomes" id="UP000054454"/>
    </source>
</evidence>
<evidence type="ECO:0000256" key="3">
    <source>
        <dbReference type="ARBA" id="ARBA00022776"/>
    </source>
</evidence>
<evidence type="ECO:0000256" key="4">
    <source>
        <dbReference type="ARBA" id="ARBA00022786"/>
    </source>
</evidence>
<evidence type="ECO:0000256" key="6">
    <source>
        <dbReference type="PIRNR" id="PIRNR028841"/>
    </source>
</evidence>
<feature type="domain" description="DOC" evidence="7">
    <location>
        <begin position="12"/>
        <end position="197"/>
    </location>
</feature>
<dbReference type="GO" id="GO:0051301">
    <property type="term" value="P:cell division"/>
    <property type="evidence" value="ECO:0007669"/>
    <property type="project" value="UniProtKB-KW"/>
</dbReference>
<evidence type="ECO:0000313" key="8">
    <source>
        <dbReference type="EMBL" id="KTW27401.1"/>
    </source>
</evidence>
<sequence>MDLEMPDMQDFDGNNEIDSVLDLDSDIENKNDKREIGNLATWTVSSSKPGFGVEQLRNDNVDTFWQSDGPQPHYINIHFIKKVSIKLLSFYTQYRQDESYTPSKISVRAGTGFHDLQEVMALDLNEPSGWVHISLGDCGKDGLLRTHLLQLCVQANHQNGKDTHIRLVKVFAPRIYAADETDILPYTSIAFSKHLKVR</sequence>
<dbReference type="Pfam" id="PF03256">
    <property type="entry name" value="ANAPC10"/>
    <property type="match status" value="1"/>
</dbReference>
<dbReference type="InterPro" id="IPR016901">
    <property type="entry name" value="APC10/Doc1"/>
</dbReference>
<keyword evidence="3 6" id="KW-0498">Mitosis</keyword>
<dbReference type="GO" id="GO:0005680">
    <property type="term" value="C:anaphase-promoting complex"/>
    <property type="evidence" value="ECO:0007669"/>
    <property type="project" value="EnsemblFungi"/>
</dbReference>
<dbReference type="Proteomes" id="UP000054454">
    <property type="component" value="Unassembled WGS sequence"/>
</dbReference>
<dbReference type="AlphaFoldDB" id="A0A0W4ZGB9"/>
<keyword evidence="4 6" id="KW-0833">Ubl conjugation pathway</keyword>
<evidence type="ECO:0000256" key="5">
    <source>
        <dbReference type="ARBA" id="ARBA00023306"/>
    </source>
</evidence>
<dbReference type="InterPro" id="IPR008979">
    <property type="entry name" value="Galactose-bd-like_sf"/>
</dbReference>
<dbReference type="RefSeq" id="XP_018225443.1">
    <property type="nucleotide sequence ID" value="XM_018370925.1"/>
</dbReference>
<dbReference type="OrthoDB" id="24948at2759"/>
<keyword evidence="9" id="KW-1185">Reference proteome</keyword>
<dbReference type="EMBL" id="LFVZ01000010">
    <property type="protein sequence ID" value="KTW27401.1"/>
    <property type="molecule type" value="Genomic_DNA"/>
</dbReference>
<evidence type="ECO:0000256" key="2">
    <source>
        <dbReference type="ARBA" id="ARBA00022618"/>
    </source>
</evidence>
<dbReference type="SMART" id="SM01337">
    <property type="entry name" value="APC10"/>
    <property type="match status" value="1"/>
</dbReference>
<dbReference type="VEuPathDB" id="FungiDB:T552_02380"/>
<proteinExistence type="inferred from homology"/>
<comment type="caution">
    <text evidence="8">The sequence shown here is derived from an EMBL/GenBank/DDBJ whole genome shotgun (WGS) entry which is preliminary data.</text>
</comment>
<dbReference type="FunFam" id="2.60.120.260:FF:000122">
    <property type="entry name" value="Anaphase-promoting complex subunit 10"/>
    <property type="match status" value="1"/>
</dbReference>
<protein>
    <recommendedName>
        <fullName evidence="6">Anaphase-promoting complex subunit 10</fullName>
    </recommendedName>
</protein>
<evidence type="ECO:0000259" key="7">
    <source>
        <dbReference type="PROSITE" id="PS51284"/>
    </source>
</evidence>
<comment type="similarity">
    <text evidence="1 6">Belongs to the APC10 family.</text>
</comment>
<keyword evidence="2 6" id="KW-0132">Cell division</keyword>
<dbReference type="GO" id="GO:0070979">
    <property type="term" value="P:protein K11-linked ubiquitination"/>
    <property type="evidence" value="ECO:0007669"/>
    <property type="project" value="TreeGrafter"/>
</dbReference>
<organism evidence="8 9">
    <name type="scientific">Pneumocystis carinii (strain B80)</name>
    <name type="common">Rat pneumocystis pneumonia agent</name>
    <name type="synonym">Pneumocystis carinii f. sp. carinii</name>
    <dbReference type="NCBI Taxonomy" id="1408658"/>
    <lineage>
        <taxon>Eukaryota</taxon>
        <taxon>Fungi</taxon>
        <taxon>Dikarya</taxon>
        <taxon>Ascomycota</taxon>
        <taxon>Taphrinomycotina</taxon>
        <taxon>Pneumocystomycetes</taxon>
        <taxon>Pneumocystaceae</taxon>
        <taxon>Pneumocystis</taxon>
    </lineage>
</organism>
<dbReference type="PIRSF" id="PIRSF028841">
    <property type="entry name" value="APC10_sub"/>
    <property type="match status" value="1"/>
</dbReference>